<dbReference type="PANTHER" id="PTHR33993:SF10">
    <property type="entry name" value="CONSERVED PROTEIN"/>
    <property type="match status" value="1"/>
</dbReference>
<name>A0ABP9AA18_9ACTN</name>
<evidence type="ECO:0000259" key="2">
    <source>
        <dbReference type="PROSITE" id="PS51819"/>
    </source>
</evidence>
<feature type="compositionally biased region" description="Gly residues" evidence="1">
    <location>
        <begin position="429"/>
        <end position="445"/>
    </location>
</feature>
<dbReference type="InterPro" id="IPR037523">
    <property type="entry name" value="VOC_core"/>
</dbReference>
<dbReference type="PANTHER" id="PTHR33993">
    <property type="entry name" value="GLYOXALASE-RELATED"/>
    <property type="match status" value="1"/>
</dbReference>
<organism evidence="3 4">
    <name type="scientific">Streptomyces sanyensis</name>
    <dbReference type="NCBI Taxonomy" id="568869"/>
    <lineage>
        <taxon>Bacteria</taxon>
        <taxon>Bacillati</taxon>
        <taxon>Actinomycetota</taxon>
        <taxon>Actinomycetes</taxon>
        <taxon>Kitasatosporales</taxon>
        <taxon>Streptomycetaceae</taxon>
        <taxon>Streptomyces</taxon>
    </lineage>
</organism>
<dbReference type="InterPro" id="IPR004360">
    <property type="entry name" value="Glyas_Fos-R_dOase_dom"/>
</dbReference>
<protein>
    <recommendedName>
        <fullName evidence="2">VOC domain-containing protein</fullName>
    </recommendedName>
</protein>
<feature type="compositionally biased region" description="Basic residues" evidence="1">
    <location>
        <begin position="339"/>
        <end position="353"/>
    </location>
</feature>
<evidence type="ECO:0000313" key="3">
    <source>
        <dbReference type="EMBL" id="GAA4776163.1"/>
    </source>
</evidence>
<reference evidence="4" key="1">
    <citation type="journal article" date="2019" name="Int. J. Syst. Evol. Microbiol.">
        <title>The Global Catalogue of Microorganisms (GCM) 10K type strain sequencing project: providing services to taxonomists for standard genome sequencing and annotation.</title>
        <authorList>
            <consortium name="The Broad Institute Genomics Platform"/>
            <consortium name="The Broad Institute Genome Sequencing Center for Infectious Disease"/>
            <person name="Wu L."/>
            <person name="Ma J."/>
        </authorList>
    </citation>
    <scope>NUCLEOTIDE SEQUENCE [LARGE SCALE GENOMIC DNA]</scope>
    <source>
        <strain evidence="4">JCM 18324</strain>
    </source>
</reference>
<dbReference type="InterPro" id="IPR052164">
    <property type="entry name" value="Anthracycline_SecMetBiosynth"/>
</dbReference>
<feature type="compositionally biased region" description="Low complexity" evidence="1">
    <location>
        <begin position="292"/>
        <end position="304"/>
    </location>
</feature>
<feature type="region of interest" description="Disordered" evidence="1">
    <location>
        <begin position="263"/>
        <end position="445"/>
    </location>
</feature>
<dbReference type="Proteomes" id="UP001501147">
    <property type="component" value="Unassembled WGS sequence"/>
</dbReference>
<evidence type="ECO:0000256" key="1">
    <source>
        <dbReference type="SAM" id="MobiDB-lite"/>
    </source>
</evidence>
<keyword evidence="4" id="KW-1185">Reference proteome</keyword>
<dbReference type="Gene3D" id="3.10.180.10">
    <property type="entry name" value="2,3-Dihydroxybiphenyl 1,2-Dioxygenase, domain 1"/>
    <property type="match status" value="2"/>
</dbReference>
<gene>
    <name evidence="3" type="ORF">GCM10023329_26110</name>
</gene>
<dbReference type="CDD" id="cd07247">
    <property type="entry name" value="SgaA_N_like"/>
    <property type="match status" value="2"/>
</dbReference>
<feature type="compositionally biased region" description="Basic and acidic residues" evidence="1">
    <location>
        <begin position="397"/>
        <end position="407"/>
    </location>
</feature>
<dbReference type="InterPro" id="IPR029068">
    <property type="entry name" value="Glyas_Bleomycin-R_OHBP_Dase"/>
</dbReference>
<proteinExistence type="predicted"/>
<evidence type="ECO:0000313" key="4">
    <source>
        <dbReference type="Proteomes" id="UP001501147"/>
    </source>
</evidence>
<dbReference type="PROSITE" id="PS51819">
    <property type="entry name" value="VOC"/>
    <property type="match status" value="2"/>
</dbReference>
<feature type="domain" description="VOC" evidence="2">
    <location>
        <begin position="8"/>
        <end position="128"/>
    </location>
</feature>
<sequence>MAGFVQGTPCWVDASLPDVAAGKRFYAELFGWTFTDRGGEPLPGGGTRGRRADAYRDGSLVAALTPKRDGRMPTVWSVYLATPDAAALARLITASGGQVINQPFPVGTEGTAAVVADPGGAVFGLWQAGDRAGFETQDEPGSYCWAEVYTRARERVDAFYEGVFGFRGTDLGEGLGPEDFRMWSPPGTEPGESTAVGGRSVIDDSLPAEMPGHFLVYFRVADCDAAAATVLRLGGRVRTEPYDIPYGRTAVLCDDQGATFAVLAEPRGGRPGTGAAAREGRETEAPWPHDAPGPVRAPGAAPGGEHSETPESAPRPVPPEEGGAAAEETGGGEPGRGRLGLRRRIGRERRARGSRAEQRGERGAPGPGESQAEEGGERGAPGPGEPQAEEGGEEGAEEARADERAAPREGGGPGEQDGPAESGERSGRGRPGGSGADGGEGTGTG</sequence>
<feature type="compositionally biased region" description="Acidic residues" evidence="1">
    <location>
        <begin position="387"/>
        <end position="396"/>
    </location>
</feature>
<feature type="compositionally biased region" description="Gly residues" evidence="1">
    <location>
        <begin position="329"/>
        <end position="338"/>
    </location>
</feature>
<comment type="caution">
    <text evidence="3">The sequence shown here is derived from an EMBL/GenBank/DDBJ whole genome shotgun (WGS) entry which is preliminary data.</text>
</comment>
<dbReference type="RefSeq" id="WP_425588673.1">
    <property type="nucleotide sequence ID" value="NZ_BAABJV010000005.1"/>
</dbReference>
<accession>A0ABP9AA18</accession>
<dbReference type="SUPFAM" id="SSF54593">
    <property type="entry name" value="Glyoxalase/Bleomycin resistance protein/Dihydroxybiphenyl dioxygenase"/>
    <property type="match status" value="2"/>
</dbReference>
<dbReference type="EMBL" id="BAABJV010000005">
    <property type="protein sequence ID" value="GAA4776163.1"/>
    <property type="molecule type" value="Genomic_DNA"/>
</dbReference>
<dbReference type="Pfam" id="PF00903">
    <property type="entry name" value="Glyoxalase"/>
    <property type="match status" value="2"/>
</dbReference>
<feature type="domain" description="VOC" evidence="2">
    <location>
        <begin position="142"/>
        <end position="265"/>
    </location>
</feature>